<protein>
    <submittedName>
        <fullName evidence="2">DUF4169 domain-containing protein</fullName>
    </submittedName>
</protein>
<organism evidence="2 3">
    <name type="scientific">Aliidongia dinghuensis</name>
    <dbReference type="NCBI Taxonomy" id="1867774"/>
    <lineage>
        <taxon>Bacteria</taxon>
        <taxon>Pseudomonadati</taxon>
        <taxon>Pseudomonadota</taxon>
        <taxon>Alphaproteobacteria</taxon>
        <taxon>Rhodospirillales</taxon>
        <taxon>Dongiaceae</taxon>
        <taxon>Aliidongia</taxon>
    </lineage>
</organism>
<dbReference type="RefSeq" id="WP_189045977.1">
    <property type="nucleotide sequence ID" value="NZ_BMJQ01000005.1"/>
</dbReference>
<dbReference type="InterPro" id="IPR025227">
    <property type="entry name" value="DUF4169"/>
</dbReference>
<sequence length="57" mass="6474">MGDVVNLNKFRKARERQTADAQAAENRVRFGQSKEAKAKLRTEAEQAQKDLDGKRVD</sequence>
<dbReference type="Proteomes" id="UP000646365">
    <property type="component" value="Unassembled WGS sequence"/>
</dbReference>
<proteinExistence type="predicted"/>
<reference evidence="2" key="1">
    <citation type="journal article" date="2014" name="Int. J. Syst. Evol. Microbiol.">
        <title>Complete genome sequence of Corynebacterium casei LMG S-19264T (=DSM 44701T), isolated from a smear-ripened cheese.</title>
        <authorList>
            <consortium name="US DOE Joint Genome Institute (JGI-PGF)"/>
            <person name="Walter F."/>
            <person name="Albersmeier A."/>
            <person name="Kalinowski J."/>
            <person name="Ruckert C."/>
        </authorList>
    </citation>
    <scope>NUCLEOTIDE SEQUENCE</scope>
    <source>
        <strain evidence="2">CGMCC 1.15725</strain>
    </source>
</reference>
<evidence type="ECO:0000313" key="3">
    <source>
        <dbReference type="Proteomes" id="UP000646365"/>
    </source>
</evidence>
<reference evidence="2" key="2">
    <citation type="submission" date="2020-09" db="EMBL/GenBank/DDBJ databases">
        <authorList>
            <person name="Sun Q."/>
            <person name="Zhou Y."/>
        </authorList>
    </citation>
    <scope>NUCLEOTIDE SEQUENCE</scope>
    <source>
        <strain evidence="2">CGMCC 1.15725</strain>
    </source>
</reference>
<dbReference type="Pfam" id="PF13770">
    <property type="entry name" value="DUF4169"/>
    <property type="match status" value="1"/>
</dbReference>
<keyword evidence="3" id="KW-1185">Reference proteome</keyword>
<dbReference type="EMBL" id="BMJQ01000005">
    <property type="protein sequence ID" value="GGF17601.1"/>
    <property type="molecule type" value="Genomic_DNA"/>
</dbReference>
<dbReference type="AlphaFoldDB" id="A0A8J2YT54"/>
<gene>
    <name evidence="2" type="ORF">GCM10011611_24330</name>
</gene>
<feature type="region of interest" description="Disordered" evidence="1">
    <location>
        <begin position="1"/>
        <end position="57"/>
    </location>
</feature>
<name>A0A8J2YT54_9PROT</name>
<feature type="compositionally biased region" description="Basic and acidic residues" evidence="1">
    <location>
        <begin position="26"/>
        <end position="57"/>
    </location>
</feature>
<comment type="caution">
    <text evidence="2">The sequence shown here is derived from an EMBL/GenBank/DDBJ whole genome shotgun (WGS) entry which is preliminary data.</text>
</comment>
<evidence type="ECO:0000313" key="2">
    <source>
        <dbReference type="EMBL" id="GGF17601.1"/>
    </source>
</evidence>
<accession>A0A8J2YT54</accession>
<evidence type="ECO:0000256" key="1">
    <source>
        <dbReference type="SAM" id="MobiDB-lite"/>
    </source>
</evidence>